<feature type="region of interest" description="Disordered" evidence="1">
    <location>
        <begin position="72"/>
        <end position="116"/>
    </location>
</feature>
<keyword evidence="3" id="KW-1185">Reference proteome</keyword>
<evidence type="ECO:0000256" key="1">
    <source>
        <dbReference type="SAM" id="MobiDB-lite"/>
    </source>
</evidence>
<proteinExistence type="predicted"/>
<protein>
    <submittedName>
        <fullName evidence="2">Uncharacterized protein</fullName>
    </submittedName>
</protein>
<dbReference type="EMBL" id="FNIE01000025">
    <property type="protein sequence ID" value="SDP35354.1"/>
    <property type="molecule type" value="Genomic_DNA"/>
</dbReference>
<dbReference type="RefSeq" id="WP_245771820.1">
    <property type="nucleotide sequence ID" value="NZ_FNIE01000025.1"/>
</dbReference>
<reference evidence="2 3" key="1">
    <citation type="submission" date="2016-10" db="EMBL/GenBank/DDBJ databases">
        <authorList>
            <person name="de Groot N.N."/>
        </authorList>
    </citation>
    <scope>NUCLEOTIDE SEQUENCE [LARGE SCALE GENOMIC DNA]</scope>
    <source>
        <strain evidence="2 3">CGMCC 4.2022</strain>
    </source>
</reference>
<sequence>MSSPIPPALAELTEIKAYVEQVTEVPVPVREAMGVAWTRFGSVLALAVRQDTTQFYNRAGGFGATAPITAEQVGRSVSSSATRVSERRDSPSPRRCARRSGRRSWSMNVSPKAPAG</sequence>
<accession>A0A1H0S0Y2</accession>
<evidence type="ECO:0000313" key="3">
    <source>
        <dbReference type="Proteomes" id="UP000199341"/>
    </source>
</evidence>
<name>A0A1H0S0Y2_9ACTN</name>
<dbReference type="AlphaFoldDB" id="A0A1H0S0Y2"/>
<dbReference type="STRING" id="310781.SAMN05216259_1258"/>
<organism evidence="2 3">
    <name type="scientific">Actinacidiphila guanduensis</name>
    <dbReference type="NCBI Taxonomy" id="310781"/>
    <lineage>
        <taxon>Bacteria</taxon>
        <taxon>Bacillati</taxon>
        <taxon>Actinomycetota</taxon>
        <taxon>Actinomycetes</taxon>
        <taxon>Kitasatosporales</taxon>
        <taxon>Streptomycetaceae</taxon>
        <taxon>Actinacidiphila</taxon>
    </lineage>
</organism>
<dbReference type="Proteomes" id="UP000199341">
    <property type="component" value="Unassembled WGS sequence"/>
</dbReference>
<evidence type="ECO:0000313" key="2">
    <source>
        <dbReference type="EMBL" id="SDP35354.1"/>
    </source>
</evidence>
<gene>
    <name evidence="2" type="ORF">SAMN05216259_1258</name>
</gene>